<dbReference type="EMBL" id="JAGTUK010000001">
    <property type="protein sequence ID" value="MBS0023205.1"/>
    <property type="molecule type" value="Genomic_DNA"/>
</dbReference>
<dbReference type="Proteomes" id="UP000678243">
    <property type="component" value="Unassembled WGS sequence"/>
</dbReference>
<name>A0ABS5IJT2_9MICO</name>
<reference evidence="1 2" key="1">
    <citation type="submission" date="2021-04" db="EMBL/GenBank/DDBJ databases">
        <title>Whole genome analysis of root endophytic bacterium Microbacterium paraoxydans ku-mp colonizing RP-bio226 rice variety.</title>
        <authorList>
            <person name="Ulaganathan K."/>
            <person name="Latha B."/>
        </authorList>
    </citation>
    <scope>NUCLEOTIDE SEQUENCE [LARGE SCALE GENOMIC DNA]</scope>
    <source>
        <strain evidence="2">ku-mp</strain>
    </source>
</reference>
<comment type="caution">
    <text evidence="1">The sequence shown here is derived from an EMBL/GenBank/DDBJ whole genome shotgun (WGS) entry which is preliminary data.</text>
</comment>
<evidence type="ECO:0000313" key="2">
    <source>
        <dbReference type="Proteomes" id="UP000678243"/>
    </source>
</evidence>
<gene>
    <name evidence="1" type="ORF">KE274_03695</name>
</gene>
<protein>
    <recommendedName>
        <fullName evidence="3">Lipoprotein</fullName>
    </recommendedName>
</protein>
<dbReference type="RefSeq" id="WP_211541305.1">
    <property type="nucleotide sequence ID" value="NZ_JAGTUK010000001.1"/>
</dbReference>
<accession>A0ABS5IJT2</accession>
<evidence type="ECO:0008006" key="3">
    <source>
        <dbReference type="Google" id="ProtNLM"/>
    </source>
</evidence>
<sequence length="153" mass="15887">MTRIKTLPLLAGAATLVLGGALLTGCGAIDGLVHGYSTSTYDTADAMAEAMDDRVAWLPGDATDVVVVKSASADAPHVVISVASEEELDEEHCVEVERRSAPVWEVDGAPDVYAMDRVFACGDWSVVPSDTGWLGWTPNSPGERDAAAAGATP</sequence>
<organism evidence="1 2">
    <name type="scientific">Microbacterium paraoxydans</name>
    <dbReference type="NCBI Taxonomy" id="199592"/>
    <lineage>
        <taxon>Bacteria</taxon>
        <taxon>Bacillati</taxon>
        <taxon>Actinomycetota</taxon>
        <taxon>Actinomycetes</taxon>
        <taxon>Micrococcales</taxon>
        <taxon>Microbacteriaceae</taxon>
        <taxon>Microbacterium</taxon>
    </lineage>
</organism>
<dbReference type="PROSITE" id="PS51257">
    <property type="entry name" value="PROKAR_LIPOPROTEIN"/>
    <property type="match status" value="1"/>
</dbReference>
<evidence type="ECO:0000313" key="1">
    <source>
        <dbReference type="EMBL" id="MBS0023205.1"/>
    </source>
</evidence>
<keyword evidence="2" id="KW-1185">Reference proteome</keyword>
<proteinExistence type="predicted"/>